<evidence type="ECO:0000313" key="2">
    <source>
        <dbReference type="EMBL" id="TWV35898.1"/>
    </source>
</evidence>
<evidence type="ECO:0000313" key="5">
    <source>
        <dbReference type="Proteomes" id="UP000319026"/>
    </source>
</evidence>
<reference evidence="3 5" key="1">
    <citation type="submission" date="2019-07" db="EMBL/GenBank/DDBJ databases">
        <title>Genome Sequencing of Bacteroides fragilis.</title>
        <authorList>
            <person name="Pinto K.M."/>
            <person name="Ruoff K.L."/>
            <person name="Price C.E."/>
            <person name="Valls R.A."/>
            <person name="O'Toole G.A."/>
        </authorList>
    </citation>
    <scope>NUCLEOTIDE SEQUENCE [LARGE SCALE GENOMIC DNA]</scope>
    <source>
        <strain evidence="3 5">AD135F_3B</strain>
    </source>
</reference>
<accession>A0AB38PM79</accession>
<protein>
    <submittedName>
        <fullName evidence="3">DUF4065 domain-containing protein</fullName>
    </submittedName>
</protein>
<reference evidence="2 4" key="2">
    <citation type="submission" date="2019-07" db="EMBL/GenBank/DDBJ databases">
        <title>Genome sequencing of Bacteroides fragilis.</title>
        <authorList>
            <person name="Galasyn E.V."/>
            <person name="Ruoff K.L."/>
            <person name="Price C.E."/>
            <person name="Valls R.A."/>
            <person name="O'Toole G.A."/>
        </authorList>
    </citation>
    <scope>NUCLEOTIDE SEQUENCE [LARGE SCALE GENOMIC DNA]</scope>
    <source>
        <strain evidence="2 4">AD135F_1B</strain>
    </source>
</reference>
<name>A0AB38PM79_BACFG</name>
<sequence>MMVMTDNFNQSSFGVRVNKELIGNLIALLAHKCAPLCHTKLIKMMYLIDEKAIEDSGIPITWLDYKVWQYGPVAPAVFFFRDYFGDYVEGVRVEECGSTPVTIIKPLREFDDSEFSDYDLEIIDKVIEECKDKTARELVDLTHKAGGPWDVTKKRNDLDFSIANISSVSVDMGVLVESSASKQAHYKESCDHVAFMAAVKSKAV</sequence>
<dbReference type="Proteomes" id="UP000319026">
    <property type="component" value="Unassembled WGS sequence"/>
</dbReference>
<gene>
    <name evidence="3" type="ORF">FSA03_24940</name>
    <name evidence="2" type="ORF">FSA06_24960</name>
</gene>
<evidence type="ECO:0000313" key="3">
    <source>
        <dbReference type="EMBL" id="TWV42732.1"/>
    </source>
</evidence>
<evidence type="ECO:0000259" key="1">
    <source>
        <dbReference type="Pfam" id="PF13274"/>
    </source>
</evidence>
<comment type="caution">
    <text evidence="3">The sequence shown here is derived from an EMBL/GenBank/DDBJ whole genome shotgun (WGS) entry which is preliminary data.</text>
</comment>
<dbReference type="Pfam" id="PF13274">
    <property type="entry name" value="SocA_Panacea"/>
    <property type="match status" value="1"/>
</dbReference>
<dbReference type="Proteomes" id="UP000315444">
    <property type="component" value="Unassembled WGS sequence"/>
</dbReference>
<feature type="domain" description="Antitoxin SocA-like Panacea" evidence="1">
    <location>
        <begin position="41"/>
        <end position="149"/>
    </location>
</feature>
<dbReference type="AlphaFoldDB" id="A0AB38PM79"/>
<evidence type="ECO:0000313" key="4">
    <source>
        <dbReference type="Proteomes" id="UP000315444"/>
    </source>
</evidence>
<dbReference type="InterPro" id="IPR025272">
    <property type="entry name" value="SocA_Panacea"/>
</dbReference>
<dbReference type="EMBL" id="VOHV01000027">
    <property type="protein sequence ID" value="TWV35898.1"/>
    <property type="molecule type" value="Genomic_DNA"/>
</dbReference>
<dbReference type="EMBL" id="VOHT01000027">
    <property type="protein sequence ID" value="TWV42732.1"/>
    <property type="molecule type" value="Genomic_DNA"/>
</dbReference>
<organism evidence="3 5">
    <name type="scientific">Bacteroides fragilis</name>
    <dbReference type="NCBI Taxonomy" id="817"/>
    <lineage>
        <taxon>Bacteria</taxon>
        <taxon>Pseudomonadati</taxon>
        <taxon>Bacteroidota</taxon>
        <taxon>Bacteroidia</taxon>
        <taxon>Bacteroidales</taxon>
        <taxon>Bacteroidaceae</taxon>
        <taxon>Bacteroides</taxon>
    </lineage>
</organism>
<proteinExistence type="predicted"/>